<proteinExistence type="predicted"/>
<evidence type="ECO:0000313" key="4">
    <source>
        <dbReference type="EMBL" id="QQZ51462.1"/>
    </source>
</evidence>
<dbReference type="PANTHER" id="PTHR35342">
    <property type="entry name" value="TRICARBOXYLIC TRANSPORT PROTEIN"/>
    <property type="match status" value="1"/>
</dbReference>
<keyword evidence="2" id="KW-1133">Transmembrane helix</keyword>
<gene>
    <name evidence="4" type="ORF">JKL49_10880</name>
</gene>
<name>A0A974P5Q6_9CAUL</name>
<dbReference type="EMBL" id="CP068570">
    <property type="protein sequence ID" value="QQZ51462.1"/>
    <property type="molecule type" value="Genomic_DNA"/>
</dbReference>
<reference evidence="4" key="1">
    <citation type="submission" date="2021-01" db="EMBL/GenBank/DDBJ databases">
        <title>Genome sequence of Phenylobacterium sp. 20VBR1 isolated from a valley glaceir, Ny-Alesund, Svalbard.</title>
        <authorList>
            <person name="Thomas F.A."/>
            <person name="Krishnan K.P."/>
            <person name="Sinha R.K."/>
        </authorList>
    </citation>
    <scope>NUCLEOTIDE SEQUENCE</scope>
    <source>
        <strain evidence="4">20VBR1</strain>
    </source>
</reference>
<evidence type="ECO:0000259" key="3">
    <source>
        <dbReference type="Pfam" id="PF01970"/>
    </source>
</evidence>
<organism evidence="4">
    <name type="scientific">Phenylobacterium glaciei</name>
    <dbReference type="NCBI Taxonomy" id="2803784"/>
    <lineage>
        <taxon>Bacteria</taxon>
        <taxon>Pseudomonadati</taxon>
        <taxon>Pseudomonadota</taxon>
        <taxon>Alphaproteobacteria</taxon>
        <taxon>Caulobacterales</taxon>
        <taxon>Caulobacteraceae</taxon>
        <taxon>Phenylobacterium</taxon>
    </lineage>
</organism>
<sequence>MVTGLFVVPELTARESEPSPPMAGQTRLREVWQGCVEVASHGWLLLRGSTIGALVGMVPGLGASAAVWIAYGHARQTHPSDIPYGEGAIAGVIAPEAANNAKEEAPDPDPVSGDPCLLGHGHSAGGLHHLGRRGGPTDAYQEP</sequence>
<dbReference type="PANTHER" id="PTHR35342:SF5">
    <property type="entry name" value="TRICARBOXYLIC TRANSPORT PROTEIN"/>
    <property type="match status" value="1"/>
</dbReference>
<evidence type="ECO:0000256" key="2">
    <source>
        <dbReference type="SAM" id="Phobius"/>
    </source>
</evidence>
<accession>A0A974P5Q6</accession>
<feature type="domain" description="DUF112" evidence="3">
    <location>
        <begin position="1"/>
        <end position="102"/>
    </location>
</feature>
<dbReference type="AlphaFoldDB" id="A0A974P5Q6"/>
<feature type="region of interest" description="Disordered" evidence="1">
    <location>
        <begin position="98"/>
        <end position="143"/>
    </location>
</feature>
<keyword evidence="2" id="KW-0812">Transmembrane</keyword>
<protein>
    <submittedName>
        <fullName evidence="4">Tripartite tricarboxylate transporter permease</fullName>
    </submittedName>
</protein>
<keyword evidence="2" id="KW-0472">Membrane</keyword>
<feature type="compositionally biased region" description="Low complexity" evidence="1">
    <location>
        <begin position="117"/>
        <end position="127"/>
    </location>
</feature>
<evidence type="ECO:0000256" key="1">
    <source>
        <dbReference type="SAM" id="MobiDB-lite"/>
    </source>
</evidence>
<feature type="transmembrane region" description="Helical" evidence="2">
    <location>
        <begin position="51"/>
        <end position="71"/>
    </location>
</feature>
<dbReference type="Pfam" id="PF01970">
    <property type="entry name" value="TctA"/>
    <property type="match status" value="1"/>
</dbReference>
<dbReference type="InterPro" id="IPR002823">
    <property type="entry name" value="DUF112_TM"/>
</dbReference>